<gene>
    <name evidence="1" type="ORF">S06H3_16555</name>
</gene>
<protein>
    <submittedName>
        <fullName evidence="1">Uncharacterized protein</fullName>
    </submittedName>
</protein>
<accession>X1MGF7</accession>
<proteinExistence type="predicted"/>
<name>X1MGF7_9ZZZZ</name>
<evidence type="ECO:0000313" key="1">
    <source>
        <dbReference type="EMBL" id="GAI17156.1"/>
    </source>
</evidence>
<dbReference type="EMBL" id="BARV01008194">
    <property type="protein sequence ID" value="GAI17156.1"/>
    <property type="molecule type" value="Genomic_DNA"/>
</dbReference>
<comment type="caution">
    <text evidence="1">The sequence shown here is derived from an EMBL/GenBank/DDBJ whole genome shotgun (WGS) entry which is preliminary data.</text>
</comment>
<organism evidence="1">
    <name type="scientific">marine sediment metagenome</name>
    <dbReference type="NCBI Taxonomy" id="412755"/>
    <lineage>
        <taxon>unclassified sequences</taxon>
        <taxon>metagenomes</taxon>
        <taxon>ecological metagenomes</taxon>
    </lineage>
</organism>
<sequence>MKCPKCDGELKVVKTGVDIDYVDIDFVCTKDDTHEFWCRIHEDDLEET</sequence>
<dbReference type="AlphaFoldDB" id="X1MGF7"/>
<reference evidence="1" key="1">
    <citation type="journal article" date="2014" name="Front. Microbiol.">
        <title>High frequency of phylogenetically diverse reductive dehalogenase-homologous genes in deep subseafloor sedimentary metagenomes.</title>
        <authorList>
            <person name="Kawai M."/>
            <person name="Futagami T."/>
            <person name="Toyoda A."/>
            <person name="Takaki Y."/>
            <person name="Nishi S."/>
            <person name="Hori S."/>
            <person name="Arai W."/>
            <person name="Tsubouchi T."/>
            <person name="Morono Y."/>
            <person name="Uchiyama I."/>
            <person name="Ito T."/>
            <person name="Fujiyama A."/>
            <person name="Inagaki F."/>
            <person name="Takami H."/>
        </authorList>
    </citation>
    <scope>NUCLEOTIDE SEQUENCE</scope>
    <source>
        <strain evidence="1">Expedition CK06-06</strain>
    </source>
</reference>